<gene>
    <name evidence="2" type="ORF">HQ865_17730</name>
</gene>
<dbReference type="Pfam" id="PF07883">
    <property type="entry name" value="Cupin_2"/>
    <property type="match status" value="1"/>
</dbReference>
<dbReference type="PANTHER" id="PTHR40112:SF1">
    <property type="entry name" value="H2HPP ISOMERASE"/>
    <property type="match status" value="1"/>
</dbReference>
<dbReference type="InterPro" id="IPR011051">
    <property type="entry name" value="RmlC_Cupin_sf"/>
</dbReference>
<dbReference type="SUPFAM" id="SSF51182">
    <property type="entry name" value="RmlC-like cupins"/>
    <property type="match status" value="1"/>
</dbReference>
<organism evidence="2 3">
    <name type="scientific">Mucilaginibacter mali</name>
    <dbReference type="NCBI Taxonomy" id="2740462"/>
    <lineage>
        <taxon>Bacteria</taxon>
        <taxon>Pseudomonadati</taxon>
        <taxon>Bacteroidota</taxon>
        <taxon>Sphingobacteriia</taxon>
        <taxon>Sphingobacteriales</taxon>
        <taxon>Sphingobacteriaceae</taxon>
        <taxon>Mucilaginibacter</taxon>
    </lineage>
</organism>
<protein>
    <submittedName>
        <fullName evidence="2">Cupin domain-containing protein</fullName>
    </submittedName>
</protein>
<dbReference type="PANTHER" id="PTHR40112">
    <property type="entry name" value="H2HPP ISOMERASE"/>
    <property type="match status" value="1"/>
</dbReference>
<dbReference type="EMBL" id="CP054139">
    <property type="protein sequence ID" value="QKJ31526.1"/>
    <property type="molecule type" value="Genomic_DNA"/>
</dbReference>
<keyword evidence="3" id="KW-1185">Reference proteome</keyword>
<feature type="domain" description="Cupin type-2" evidence="1">
    <location>
        <begin position="40"/>
        <end position="95"/>
    </location>
</feature>
<dbReference type="Proteomes" id="UP000505355">
    <property type="component" value="Chromosome"/>
</dbReference>
<evidence type="ECO:0000313" key="3">
    <source>
        <dbReference type="Proteomes" id="UP000505355"/>
    </source>
</evidence>
<name>A0A7D4Q2Q2_9SPHI</name>
<dbReference type="RefSeq" id="WP_173416186.1">
    <property type="nucleotide sequence ID" value="NZ_CP054139.1"/>
</dbReference>
<dbReference type="CDD" id="cd02238">
    <property type="entry name" value="cupin_KdgF"/>
    <property type="match status" value="1"/>
</dbReference>
<dbReference type="AlphaFoldDB" id="A0A7D4Q2Q2"/>
<reference evidence="2 3" key="1">
    <citation type="submission" date="2020-05" db="EMBL/GenBank/DDBJ databases">
        <title>Mucilaginibacter mali sp. nov.</title>
        <authorList>
            <person name="Kim H.S."/>
            <person name="Lee K.C."/>
            <person name="Suh M.K."/>
            <person name="Kim J.-S."/>
            <person name="Han K.-I."/>
            <person name="Eom M.K."/>
            <person name="Shin Y.K."/>
            <person name="Lee J.-S."/>
        </authorList>
    </citation>
    <scope>NUCLEOTIDE SEQUENCE [LARGE SCALE GENOMIC DNA]</scope>
    <source>
        <strain evidence="2 3">G2-14</strain>
    </source>
</reference>
<proteinExistence type="predicted"/>
<accession>A0A7D4Q2Q2</accession>
<dbReference type="InterPro" id="IPR025499">
    <property type="entry name" value="KdgF"/>
</dbReference>
<dbReference type="KEGG" id="mmab:HQ865_17730"/>
<dbReference type="PIRSF" id="PIRSF029883">
    <property type="entry name" value="KdgF"/>
    <property type="match status" value="1"/>
</dbReference>
<evidence type="ECO:0000259" key="1">
    <source>
        <dbReference type="Pfam" id="PF07883"/>
    </source>
</evidence>
<dbReference type="InterPro" id="IPR013096">
    <property type="entry name" value="Cupin_2"/>
</dbReference>
<dbReference type="Gene3D" id="2.60.120.10">
    <property type="entry name" value="Jelly Rolls"/>
    <property type="match status" value="1"/>
</dbReference>
<evidence type="ECO:0000313" key="2">
    <source>
        <dbReference type="EMBL" id="QKJ31526.1"/>
    </source>
</evidence>
<dbReference type="InterPro" id="IPR014710">
    <property type="entry name" value="RmlC-like_jellyroll"/>
</dbReference>
<dbReference type="InterPro" id="IPR052535">
    <property type="entry name" value="Bacilysin_H2HPP_isomerase"/>
</dbReference>
<sequence>MIQSSVFQFEQETEWQDVGNGCQRKIFGYDDKVMLVKAKFVAGGVGPLHSHPHSQVTYVDSGVFEMTIGDETKTIRKGDGYYVPPNVVHGVTCTEAGMLIDGFSPYREDFI</sequence>